<comment type="caution">
    <text evidence="10">The sequence shown here is derived from an EMBL/GenBank/DDBJ whole genome shotgun (WGS) entry which is preliminary data.</text>
</comment>
<dbReference type="Proteomes" id="UP000636010">
    <property type="component" value="Unassembled WGS sequence"/>
</dbReference>
<evidence type="ECO:0000256" key="7">
    <source>
        <dbReference type="ARBA" id="ARBA00022842"/>
    </source>
</evidence>
<reference evidence="11" key="1">
    <citation type="journal article" date="2019" name="Int. J. Syst. Evol. Microbiol.">
        <title>The Global Catalogue of Microorganisms (GCM) 10K type strain sequencing project: providing services to taxonomists for standard genome sequencing and annotation.</title>
        <authorList>
            <consortium name="The Broad Institute Genomics Platform"/>
            <consortium name="The Broad Institute Genome Sequencing Center for Infectious Disease"/>
            <person name="Wu L."/>
            <person name="Ma J."/>
        </authorList>
    </citation>
    <scope>NUCLEOTIDE SEQUENCE [LARGE SCALE GENOMIC DNA]</scope>
    <source>
        <strain evidence="11">CGMCC 1.10832</strain>
    </source>
</reference>
<evidence type="ECO:0000256" key="6">
    <source>
        <dbReference type="ARBA" id="ARBA00022801"/>
    </source>
</evidence>
<dbReference type="PANTHER" id="PTHR15822">
    <property type="entry name" value="TRAF AND TNF RECEPTOR-ASSOCIATED PROTEIN"/>
    <property type="match status" value="1"/>
</dbReference>
<dbReference type="InterPro" id="IPR036691">
    <property type="entry name" value="Endo/exonu/phosph_ase_sf"/>
</dbReference>
<keyword evidence="11" id="KW-1185">Reference proteome</keyword>
<evidence type="ECO:0000256" key="8">
    <source>
        <dbReference type="ARBA" id="ARBA00023204"/>
    </source>
</evidence>
<keyword evidence="3" id="KW-0540">Nuclease</keyword>
<keyword evidence="5" id="KW-0227">DNA damage</keyword>
<evidence type="ECO:0000313" key="10">
    <source>
        <dbReference type="EMBL" id="GGC33875.1"/>
    </source>
</evidence>
<dbReference type="InterPro" id="IPR051547">
    <property type="entry name" value="TDP2-like"/>
</dbReference>
<organism evidence="10 11">
    <name type="scientific">Marivirga lumbricoides</name>
    <dbReference type="NCBI Taxonomy" id="1046115"/>
    <lineage>
        <taxon>Bacteria</taxon>
        <taxon>Pseudomonadati</taxon>
        <taxon>Bacteroidota</taxon>
        <taxon>Cytophagia</taxon>
        <taxon>Cytophagales</taxon>
        <taxon>Marivirgaceae</taxon>
        <taxon>Marivirga</taxon>
    </lineage>
</organism>
<name>A0ABQ1M3V4_9BACT</name>
<comment type="cofactor">
    <cofactor evidence="1">
        <name>Mn(2+)</name>
        <dbReference type="ChEBI" id="CHEBI:29035"/>
    </cofactor>
</comment>
<keyword evidence="6" id="KW-0378">Hydrolase</keyword>
<evidence type="ECO:0000256" key="4">
    <source>
        <dbReference type="ARBA" id="ARBA00022723"/>
    </source>
</evidence>
<evidence type="ECO:0000259" key="9">
    <source>
        <dbReference type="Pfam" id="PF03372"/>
    </source>
</evidence>
<evidence type="ECO:0000256" key="3">
    <source>
        <dbReference type="ARBA" id="ARBA00022722"/>
    </source>
</evidence>
<comment type="cofactor">
    <cofactor evidence="2">
        <name>Mg(2+)</name>
        <dbReference type="ChEBI" id="CHEBI:18420"/>
    </cofactor>
</comment>
<proteinExistence type="predicted"/>
<dbReference type="Pfam" id="PF03372">
    <property type="entry name" value="Exo_endo_phos"/>
    <property type="match status" value="1"/>
</dbReference>
<dbReference type="EMBL" id="BMEC01000005">
    <property type="protein sequence ID" value="GGC33875.1"/>
    <property type="molecule type" value="Genomic_DNA"/>
</dbReference>
<evidence type="ECO:0000256" key="5">
    <source>
        <dbReference type="ARBA" id="ARBA00022763"/>
    </source>
</evidence>
<dbReference type="PANTHER" id="PTHR15822:SF4">
    <property type="entry name" value="TYROSYL-DNA PHOSPHODIESTERASE 2"/>
    <property type="match status" value="1"/>
</dbReference>
<protein>
    <recommendedName>
        <fullName evidence="9">Endonuclease/exonuclease/phosphatase domain-containing protein</fullName>
    </recommendedName>
</protein>
<feature type="domain" description="Endonuclease/exonuclease/phosphatase" evidence="9">
    <location>
        <begin position="45"/>
        <end position="281"/>
    </location>
</feature>
<accession>A0ABQ1M3V4</accession>
<dbReference type="InterPro" id="IPR005135">
    <property type="entry name" value="Endo/exonuclease/phosphatase"/>
</dbReference>
<evidence type="ECO:0000256" key="2">
    <source>
        <dbReference type="ARBA" id="ARBA00001946"/>
    </source>
</evidence>
<dbReference type="Gene3D" id="3.60.10.10">
    <property type="entry name" value="Endonuclease/exonuclease/phosphatase"/>
    <property type="match status" value="1"/>
</dbReference>
<keyword evidence="8" id="KW-0234">DNA repair</keyword>
<evidence type="ECO:0000313" key="11">
    <source>
        <dbReference type="Proteomes" id="UP000636010"/>
    </source>
</evidence>
<keyword evidence="7" id="KW-0460">Magnesium</keyword>
<keyword evidence="4" id="KW-0479">Metal-binding</keyword>
<evidence type="ECO:0000256" key="1">
    <source>
        <dbReference type="ARBA" id="ARBA00001936"/>
    </source>
</evidence>
<sequence length="289" mass="33007">MAVLNSVLSEEDSSEGTSHHAPREFELFKAYTCDTKLTEATLDIVTWNIEFFPKNGKSTIRGISELIRNTNADIIAVQEIAEPDLLQNLIDITPGWNYKVYDVRGGQELGYLYKESEIRNISNLSIIYPDNSSAFYRPPVITNIQHVNGQEITLINIHLKCCGGEENTARRKEASILLKKYIDTRLKNNKVMVLGDFNDELSDDVNNPFHNFIEDVGNYYFADMEIALGPSEYRSYPSWKTHGSHLDHILISNELFDDVEMVTTLTYNDCIEEYESNISDHRPVLLSIK</sequence>
<gene>
    <name evidence="10" type="ORF">GCM10011506_19180</name>
</gene>
<dbReference type="SUPFAM" id="SSF56219">
    <property type="entry name" value="DNase I-like"/>
    <property type="match status" value="1"/>
</dbReference>